<dbReference type="PROSITE" id="PS51132">
    <property type="entry name" value="OLF"/>
    <property type="match status" value="1"/>
</dbReference>
<feature type="coiled-coil region" evidence="4">
    <location>
        <begin position="145"/>
        <end position="179"/>
    </location>
</feature>
<evidence type="ECO:0000256" key="4">
    <source>
        <dbReference type="SAM" id="Coils"/>
    </source>
</evidence>
<organism evidence="6 7">
    <name type="scientific">Piliocolobus tephrosceles</name>
    <name type="common">Ugandan red Colobus</name>
    <dbReference type="NCBI Taxonomy" id="591936"/>
    <lineage>
        <taxon>Eukaryota</taxon>
        <taxon>Metazoa</taxon>
        <taxon>Chordata</taxon>
        <taxon>Craniata</taxon>
        <taxon>Vertebrata</taxon>
        <taxon>Euteleostomi</taxon>
        <taxon>Mammalia</taxon>
        <taxon>Eutheria</taxon>
        <taxon>Euarchontoglires</taxon>
        <taxon>Primates</taxon>
        <taxon>Haplorrhini</taxon>
        <taxon>Catarrhini</taxon>
        <taxon>Cercopithecidae</taxon>
        <taxon>Colobinae</taxon>
        <taxon>Piliocolobus</taxon>
    </lineage>
</organism>
<comment type="caution">
    <text evidence="3">Lacks conserved residue(s) required for the propagation of feature annotation.</text>
</comment>
<dbReference type="InterPro" id="IPR003112">
    <property type="entry name" value="Olfac-like_dom"/>
</dbReference>
<dbReference type="Pfam" id="PF02191">
    <property type="entry name" value="OLF"/>
    <property type="match status" value="1"/>
</dbReference>
<dbReference type="PANTHER" id="PTHR23192">
    <property type="entry name" value="OLFACTOMEDIN-RELATED"/>
    <property type="match status" value="1"/>
</dbReference>
<protein>
    <recommendedName>
        <fullName evidence="5">Olfactomedin-like domain-containing protein</fullName>
    </recommendedName>
</protein>
<keyword evidence="7" id="KW-1185">Reference proteome</keyword>
<evidence type="ECO:0000313" key="6">
    <source>
        <dbReference type="Ensembl" id="ENSPTEP00000013037.1"/>
    </source>
</evidence>
<dbReference type="GO" id="GO:0007165">
    <property type="term" value="P:signal transduction"/>
    <property type="evidence" value="ECO:0007669"/>
    <property type="project" value="TreeGrafter"/>
</dbReference>
<comment type="subcellular location">
    <subcellularLocation>
        <location evidence="1">Secreted</location>
    </subcellularLocation>
</comment>
<dbReference type="Ensembl" id="ENSPTET00000019606.1">
    <property type="protein sequence ID" value="ENSPTEP00000013037.1"/>
    <property type="gene ID" value="ENSPTEG00000014646.1"/>
</dbReference>
<dbReference type="AlphaFoldDB" id="A0A8C9LML1"/>
<evidence type="ECO:0000259" key="5">
    <source>
        <dbReference type="PROSITE" id="PS51132"/>
    </source>
</evidence>
<evidence type="ECO:0000256" key="3">
    <source>
        <dbReference type="PROSITE-ProRule" id="PRU00446"/>
    </source>
</evidence>
<dbReference type="SMART" id="SM00284">
    <property type="entry name" value="OLF"/>
    <property type="match status" value="1"/>
</dbReference>
<proteinExistence type="predicted"/>
<reference evidence="6" key="1">
    <citation type="submission" date="2025-08" db="UniProtKB">
        <authorList>
            <consortium name="Ensembl"/>
        </authorList>
    </citation>
    <scope>IDENTIFICATION</scope>
</reference>
<reference evidence="6" key="2">
    <citation type="submission" date="2025-09" db="UniProtKB">
        <authorList>
            <consortium name="Ensembl"/>
        </authorList>
    </citation>
    <scope>IDENTIFICATION</scope>
</reference>
<name>A0A8C9LML1_9PRIM</name>
<dbReference type="InterPro" id="IPR050605">
    <property type="entry name" value="Olfactomedin-like_domain"/>
</dbReference>
<keyword evidence="4" id="KW-0175">Coiled coil</keyword>
<evidence type="ECO:0000256" key="2">
    <source>
        <dbReference type="ARBA" id="ARBA00022525"/>
    </source>
</evidence>
<evidence type="ECO:0000313" key="7">
    <source>
        <dbReference type="Proteomes" id="UP000694416"/>
    </source>
</evidence>
<dbReference type="Proteomes" id="UP000694416">
    <property type="component" value="Unplaced"/>
</dbReference>
<keyword evidence="2" id="KW-0964">Secreted</keyword>
<dbReference type="GO" id="GO:0005615">
    <property type="term" value="C:extracellular space"/>
    <property type="evidence" value="ECO:0007669"/>
    <property type="project" value="TreeGrafter"/>
</dbReference>
<dbReference type="PANTHER" id="PTHR23192:SF32">
    <property type="entry name" value="OLFACTOMEDIN 5"/>
    <property type="match status" value="1"/>
</dbReference>
<sequence>MQPAIALLTTPQLLPLVLPGESQLVRSMSSSVDEGGTCHCVVHLPNNPIPLEQLEQLQSTVQELICKYEQKLEYAHTIEDKDNEVLEMSHMPESWNPSALASPYENPAFNLLRLELEGAQELAIQLKAIGGIIVTNASVTLKLLADSYQRSFGALQQEVDVLESQLSEWEREKEKEQASRHLDHPSPWVTSCAHGGLQEVSKPLVVQLNWRGFSYKAGLLRSPNNSKCRAWPRYFDYYWLYKSYNDLVLLKNYGQRKTGYGDGSENVVYKNFMYFNYYGTSNTTKMDLSSNTLVLRHPLPGATYNNHFSCAGVPWKELDFVGDEKGLWVLYATEDSKGNLVVSRLNTSTLEPALSGAFMVCGVLYALRSLKNHLLRYILCL</sequence>
<evidence type="ECO:0000256" key="1">
    <source>
        <dbReference type="ARBA" id="ARBA00004613"/>
    </source>
</evidence>
<accession>A0A8C9LML1</accession>
<feature type="domain" description="Olfactomedin-like" evidence="5">
    <location>
        <begin position="191"/>
        <end position="381"/>
    </location>
</feature>